<keyword evidence="3" id="KW-1185">Reference proteome</keyword>
<dbReference type="EMBL" id="CAKXAJ010003280">
    <property type="protein sequence ID" value="CAH2208367.1"/>
    <property type="molecule type" value="Genomic_DNA"/>
</dbReference>
<dbReference type="Proteomes" id="UP000838756">
    <property type="component" value="Unassembled WGS sequence"/>
</dbReference>
<sequence>IASPPQPSTSEAVTVEISTSVTSVSDRDSCSEKDRDSMWEKDRTDSRASSSISAATLTNGWYSPALSGVSSARIRDNPKHTKESCNRKLLRSDLSLTSHPEMEIDYYDYEVNNAGM</sequence>
<evidence type="ECO:0000313" key="3">
    <source>
        <dbReference type="Proteomes" id="UP000838756"/>
    </source>
</evidence>
<feature type="compositionally biased region" description="Low complexity" evidence="1">
    <location>
        <begin position="8"/>
        <end position="24"/>
    </location>
</feature>
<organism evidence="2 3">
    <name type="scientific">Pararge aegeria aegeria</name>
    <dbReference type="NCBI Taxonomy" id="348720"/>
    <lineage>
        <taxon>Eukaryota</taxon>
        <taxon>Metazoa</taxon>
        <taxon>Ecdysozoa</taxon>
        <taxon>Arthropoda</taxon>
        <taxon>Hexapoda</taxon>
        <taxon>Insecta</taxon>
        <taxon>Pterygota</taxon>
        <taxon>Neoptera</taxon>
        <taxon>Endopterygota</taxon>
        <taxon>Lepidoptera</taxon>
        <taxon>Glossata</taxon>
        <taxon>Ditrysia</taxon>
        <taxon>Papilionoidea</taxon>
        <taxon>Nymphalidae</taxon>
        <taxon>Satyrinae</taxon>
        <taxon>Satyrini</taxon>
        <taxon>Parargina</taxon>
        <taxon>Pararge</taxon>
    </lineage>
</organism>
<comment type="caution">
    <text evidence="2">The sequence shown here is derived from an EMBL/GenBank/DDBJ whole genome shotgun (WGS) entry which is preliminary data.</text>
</comment>
<dbReference type="AlphaFoldDB" id="A0A8S4QGA4"/>
<evidence type="ECO:0000256" key="1">
    <source>
        <dbReference type="SAM" id="MobiDB-lite"/>
    </source>
</evidence>
<evidence type="ECO:0000313" key="2">
    <source>
        <dbReference type="EMBL" id="CAH2208367.1"/>
    </source>
</evidence>
<proteinExistence type="predicted"/>
<reference evidence="2" key="1">
    <citation type="submission" date="2022-03" db="EMBL/GenBank/DDBJ databases">
        <authorList>
            <person name="Lindestad O."/>
        </authorList>
    </citation>
    <scope>NUCLEOTIDE SEQUENCE</scope>
</reference>
<accession>A0A8S4QGA4</accession>
<feature type="region of interest" description="Disordered" evidence="1">
    <location>
        <begin position="1"/>
        <end position="51"/>
    </location>
</feature>
<feature type="compositionally biased region" description="Basic and acidic residues" evidence="1">
    <location>
        <begin position="25"/>
        <end position="46"/>
    </location>
</feature>
<name>A0A8S4QGA4_9NEOP</name>
<feature type="non-terminal residue" evidence="2">
    <location>
        <position position="1"/>
    </location>
</feature>
<dbReference type="OrthoDB" id="446173at2759"/>
<protein>
    <submittedName>
        <fullName evidence="2">Jg21959 protein</fullName>
    </submittedName>
</protein>
<gene>
    <name evidence="2" type="primary">jg21959</name>
    <name evidence="2" type="ORF">PAEG_LOCUS983</name>
</gene>